<protein>
    <submittedName>
        <fullName evidence="1">Uncharacterized protein</fullName>
    </submittedName>
</protein>
<evidence type="ECO:0000313" key="1">
    <source>
        <dbReference type="EMBL" id="QCQ57661.1"/>
    </source>
</evidence>
<gene>
    <name evidence="1" type="ORF">ACHELOUS_64</name>
</gene>
<dbReference type="Proteomes" id="UP000302168">
    <property type="component" value="Segment"/>
</dbReference>
<reference evidence="1 2" key="1">
    <citation type="submission" date="2019-04" db="EMBL/GenBank/DDBJ databases">
        <authorList>
            <person name="Gallagher L."/>
            <person name="Broussard G."/>
        </authorList>
    </citation>
    <scope>NUCLEOTIDE SEQUENCE [LARGE SCALE GENOMIC DNA]</scope>
</reference>
<keyword evidence="2" id="KW-1185">Reference proteome</keyword>
<proteinExistence type="predicted"/>
<accession>A0A4P8MUM5</accession>
<organism evidence="1 2">
    <name type="scientific">Vibrio phage Achelous</name>
    <dbReference type="NCBI Taxonomy" id="2576872"/>
    <lineage>
        <taxon>Viruses</taxon>
        <taxon>Duplodnaviria</taxon>
        <taxon>Heunggongvirae</taxon>
        <taxon>Uroviricota</taxon>
        <taxon>Caudoviricetes</taxon>
        <taxon>Demerecviridae</taxon>
        <taxon>Ermolyevavirinae</taxon>
        <taxon>Thalassavirus</taxon>
        <taxon>Thalassavirus achelous</taxon>
    </lineage>
</organism>
<sequence>MKLSNGLLVSLRSGVYAEDVKDAFNFLAADSDGEVFAFIEQPYLPTSSPEQCQVHVWDTLEGDIEYVGDVVMPKDATYEQTLETLTEI</sequence>
<name>A0A4P8MUM5_9CAUD</name>
<dbReference type="EMBL" id="MK796244">
    <property type="protein sequence ID" value="QCQ57661.1"/>
    <property type="molecule type" value="Genomic_DNA"/>
</dbReference>
<evidence type="ECO:0000313" key="2">
    <source>
        <dbReference type="Proteomes" id="UP000302168"/>
    </source>
</evidence>